<dbReference type="InterPro" id="IPR000524">
    <property type="entry name" value="Tscrpt_reg_HTH_GntR"/>
</dbReference>
<organism evidence="5 6">
    <name type="scientific">Natranaerovirga hydrolytica</name>
    <dbReference type="NCBI Taxonomy" id="680378"/>
    <lineage>
        <taxon>Bacteria</taxon>
        <taxon>Bacillati</taxon>
        <taxon>Bacillota</taxon>
        <taxon>Clostridia</taxon>
        <taxon>Lachnospirales</taxon>
        <taxon>Natranaerovirgaceae</taxon>
        <taxon>Natranaerovirga</taxon>
    </lineage>
</organism>
<dbReference type="Gene3D" id="1.10.10.10">
    <property type="entry name" value="Winged helix-like DNA-binding domain superfamily/Winged helix DNA-binding domain"/>
    <property type="match status" value="1"/>
</dbReference>
<evidence type="ECO:0000256" key="2">
    <source>
        <dbReference type="ARBA" id="ARBA00023125"/>
    </source>
</evidence>
<feature type="domain" description="HTH gntR-type" evidence="4">
    <location>
        <begin position="11"/>
        <end position="79"/>
    </location>
</feature>
<dbReference type="InterPro" id="IPR036390">
    <property type="entry name" value="WH_DNA-bd_sf"/>
</dbReference>
<dbReference type="Pfam" id="PF00392">
    <property type="entry name" value="GntR"/>
    <property type="match status" value="1"/>
</dbReference>
<protein>
    <submittedName>
        <fullName evidence="5">GntR family transcriptional regulator</fullName>
    </submittedName>
</protein>
<keyword evidence="6" id="KW-1185">Reference proteome</keyword>
<evidence type="ECO:0000313" key="5">
    <source>
        <dbReference type="EMBL" id="TCK98552.1"/>
    </source>
</evidence>
<dbReference type="PANTHER" id="PTHR38445">
    <property type="entry name" value="HTH-TYPE TRANSCRIPTIONAL REPRESSOR YTRA"/>
    <property type="match status" value="1"/>
</dbReference>
<dbReference type="PROSITE" id="PS50949">
    <property type="entry name" value="HTH_GNTR"/>
    <property type="match status" value="1"/>
</dbReference>
<dbReference type="PANTHER" id="PTHR38445:SF7">
    <property type="entry name" value="GNTR-FAMILY TRANSCRIPTIONAL REGULATOR"/>
    <property type="match status" value="1"/>
</dbReference>
<dbReference type="OrthoDB" id="9801546at2"/>
<gene>
    <name evidence="5" type="ORF">EDC19_0982</name>
</gene>
<proteinExistence type="predicted"/>
<dbReference type="Proteomes" id="UP000294545">
    <property type="component" value="Unassembled WGS sequence"/>
</dbReference>
<sequence length="123" mass="14148">MDIIISNSSSDPIYVQITNQIKKHIISETLKEGDMLPSIRKLAKNLHISVITTKRAYEELEREGLINSVPGKGFFIATQNEGFLKEKKIKFIEDKLSEVIKECYIVGITLEELMEMTRLLYKD</sequence>
<dbReference type="InterPro" id="IPR036388">
    <property type="entry name" value="WH-like_DNA-bd_sf"/>
</dbReference>
<keyword evidence="1" id="KW-0805">Transcription regulation</keyword>
<dbReference type="AlphaFoldDB" id="A0A4R1N0X3"/>
<dbReference type="CDD" id="cd07377">
    <property type="entry name" value="WHTH_GntR"/>
    <property type="match status" value="1"/>
</dbReference>
<dbReference type="SUPFAM" id="SSF46785">
    <property type="entry name" value="Winged helix' DNA-binding domain"/>
    <property type="match status" value="1"/>
</dbReference>
<reference evidence="5 6" key="1">
    <citation type="submission" date="2019-03" db="EMBL/GenBank/DDBJ databases">
        <title>Genomic Encyclopedia of Type Strains, Phase IV (KMG-IV): sequencing the most valuable type-strain genomes for metagenomic binning, comparative biology and taxonomic classification.</title>
        <authorList>
            <person name="Goeker M."/>
        </authorList>
    </citation>
    <scope>NUCLEOTIDE SEQUENCE [LARGE SCALE GENOMIC DNA]</scope>
    <source>
        <strain evidence="5 6">DSM 24176</strain>
    </source>
</reference>
<keyword evidence="3" id="KW-0804">Transcription</keyword>
<dbReference type="RefSeq" id="WP_132281345.1">
    <property type="nucleotide sequence ID" value="NZ_SMGQ01000011.1"/>
</dbReference>
<dbReference type="EMBL" id="SMGQ01000011">
    <property type="protein sequence ID" value="TCK98552.1"/>
    <property type="molecule type" value="Genomic_DNA"/>
</dbReference>
<dbReference type="GO" id="GO:0003677">
    <property type="term" value="F:DNA binding"/>
    <property type="evidence" value="ECO:0007669"/>
    <property type="project" value="UniProtKB-KW"/>
</dbReference>
<evidence type="ECO:0000313" key="6">
    <source>
        <dbReference type="Proteomes" id="UP000294545"/>
    </source>
</evidence>
<evidence type="ECO:0000256" key="1">
    <source>
        <dbReference type="ARBA" id="ARBA00023015"/>
    </source>
</evidence>
<comment type="caution">
    <text evidence="5">The sequence shown here is derived from an EMBL/GenBank/DDBJ whole genome shotgun (WGS) entry which is preliminary data.</text>
</comment>
<dbReference type="GO" id="GO:0003700">
    <property type="term" value="F:DNA-binding transcription factor activity"/>
    <property type="evidence" value="ECO:0007669"/>
    <property type="project" value="InterPro"/>
</dbReference>
<accession>A0A4R1N0X3</accession>
<evidence type="ECO:0000256" key="3">
    <source>
        <dbReference type="ARBA" id="ARBA00023163"/>
    </source>
</evidence>
<evidence type="ECO:0000259" key="4">
    <source>
        <dbReference type="PROSITE" id="PS50949"/>
    </source>
</evidence>
<dbReference type="SMART" id="SM00345">
    <property type="entry name" value="HTH_GNTR"/>
    <property type="match status" value="1"/>
</dbReference>
<keyword evidence="2" id="KW-0238">DNA-binding</keyword>
<name>A0A4R1N0X3_9FIRM</name>